<name>A0A183K451_9TREM</name>
<evidence type="ECO:0000313" key="3">
    <source>
        <dbReference type="WBParaSite" id="SCUD_0000976901-mRNA-1"/>
    </source>
</evidence>
<evidence type="ECO:0000313" key="2">
    <source>
        <dbReference type="Proteomes" id="UP000279833"/>
    </source>
</evidence>
<gene>
    <name evidence="1" type="ORF">SCUD_LOCUS9769</name>
</gene>
<sequence>MFILWCISVHKFTRIRITRSLLLTSMNGTKCSTISTCSNPIITRHFTSFNDILRNIPSPFRHTPR</sequence>
<organism evidence="3">
    <name type="scientific">Schistosoma curassoni</name>
    <dbReference type="NCBI Taxonomy" id="6186"/>
    <lineage>
        <taxon>Eukaryota</taxon>
        <taxon>Metazoa</taxon>
        <taxon>Spiralia</taxon>
        <taxon>Lophotrochozoa</taxon>
        <taxon>Platyhelminthes</taxon>
        <taxon>Trematoda</taxon>
        <taxon>Digenea</taxon>
        <taxon>Strigeidida</taxon>
        <taxon>Schistosomatoidea</taxon>
        <taxon>Schistosomatidae</taxon>
        <taxon>Schistosoma</taxon>
    </lineage>
</organism>
<dbReference type="AlphaFoldDB" id="A0A183K451"/>
<dbReference type="EMBL" id="UZAK01033407">
    <property type="protein sequence ID" value="VDP36982.1"/>
    <property type="molecule type" value="Genomic_DNA"/>
</dbReference>
<dbReference type="WBParaSite" id="SCUD_0000976901-mRNA-1">
    <property type="protein sequence ID" value="SCUD_0000976901-mRNA-1"/>
    <property type="gene ID" value="SCUD_0000976901"/>
</dbReference>
<proteinExistence type="predicted"/>
<evidence type="ECO:0000313" key="1">
    <source>
        <dbReference type="EMBL" id="VDP36982.1"/>
    </source>
</evidence>
<reference evidence="1 2" key="2">
    <citation type="submission" date="2018-11" db="EMBL/GenBank/DDBJ databases">
        <authorList>
            <consortium name="Pathogen Informatics"/>
        </authorList>
    </citation>
    <scope>NUCLEOTIDE SEQUENCE [LARGE SCALE GENOMIC DNA]</scope>
    <source>
        <strain evidence="1">Dakar</strain>
        <strain evidence="2">Dakar, Senegal</strain>
    </source>
</reference>
<keyword evidence="2" id="KW-1185">Reference proteome</keyword>
<reference evidence="3" key="1">
    <citation type="submission" date="2016-06" db="UniProtKB">
        <authorList>
            <consortium name="WormBaseParasite"/>
        </authorList>
    </citation>
    <scope>IDENTIFICATION</scope>
</reference>
<protein>
    <submittedName>
        <fullName evidence="3">Secreted protein</fullName>
    </submittedName>
</protein>
<dbReference type="Proteomes" id="UP000279833">
    <property type="component" value="Unassembled WGS sequence"/>
</dbReference>
<accession>A0A183K451</accession>